<evidence type="ECO:0000256" key="2">
    <source>
        <dbReference type="ARBA" id="ARBA00009152"/>
    </source>
</evidence>
<dbReference type="Gene3D" id="3.20.20.140">
    <property type="entry name" value="Metal-dependent hydrolases"/>
    <property type="match status" value="1"/>
</dbReference>
<keyword evidence="11" id="KW-1185">Reference proteome</keyword>
<sequence length="323" mass="37550">MKWLERTLRSYETAKKSNHRLNHTKEWLTHTMDLLSERLIKGAYDQEWIDLYLQEALKKGIKEVGIVEHLYRFKETRNYFEGNMRLDGSDIGQLQSKWLNQVMTENMEEFLVAIEKAKKRWQNYGVTLRVGIEADYFEGAEGELHQLLGPIECDFINGSIHFIDGWGFDNPQTQAHFQEYVLEDLYVKFFSVVQKGIESGLFDYMSHLDNIKVFNHIPKVESLLPFYHIIAECLIQHNVATEVNSGLYYRFPVKEKCPGRTFMSILASHGVPFTVSSDAHFPEDLGAYVDQSIRDLLNSGVTEIATFNQRKRIMKPLQISVLN</sequence>
<gene>
    <name evidence="10" type="ORF">JOC86_004612</name>
</gene>
<dbReference type="InterPro" id="IPR010140">
    <property type="entry name" value="Histidinol_P_phosphatase_HisJ"/>
</dbReference>
<name>A0ABS2NJK8_9BACI</name>
<evidence type="ECO:0000256" key="8">
    <source>
        <dbReference type="RuleBase" id="RU366003"/>
    </source>
</evidence>
<comment type="catalytic activity">
    <reaction evidence="7 8">
        <text>L-histidinol phosphate + H2O = L-histidinol + phosphate</text>
        <dbReference type="Rhea" id="RHEA:14465"/>
        <dbReference type="ChEBI" id="CHEBI:15377"/>
        <dbReference type="ChEBI" id="CHEBI:43474"/>
        <dbReference type="ChEBI" id="CHEBI:57699"/>
        <dbReference type="ChEBI" id="CHEBI:57980"/>
        <dbReference type="EC" id="3.1.3.15"/>
    </reaction>
</comment>
<dbReference type="InterPro" id="IPR016195">
    <property type="entry name" value="Pol/histidinol_Pase-like"/>
</dbReference>
<dbReference type="PANTHER" id="PTHR21039:SF0">
    <property type="entry name" value="HISTIDINOL-PHOSPHATASE"/>
    <property type="match status" value="1"/>
</dbReference>
<dbReference type="EC" id="3.1.3.15" evidence="3 8"/>
<dbReference type="InterPro" id="IPR004013">
    <property type="entry name" value="PHP_dom"/>
</dbReference>
<reference evidence="10 11" key="1">
    <citation type="submission" date="2021-01" db="EMBL/GenBank/DDBJ databases">
        <title>Genomic Encyclopedia of Type Strains, Phase IV (KMG-IV): sequencing the most valuable type-strain genomes for metagenomic binning, comparative biology and taxonomic classification.</title>
        <authorList>
            <person name="Goeker M."/>
        </authorList>
    </citation>
    <scope>NUCLEOTIDE SEQUENCE [LARGE SCALE GENOMIC DNA]</scope>
    <source>
        <strain evidence="10 11">DSM 24834</strain>
    </source>
</reference>
<evidence type="ECO:0000313" key="11">
    <source>
        <dbReference type="Proteomes" id="UP001646157"/>
    </source>
</evidence>
<protein>
    <recommendedName>
        <fullName evidence="3 8">Histidinol-phosphatase</fullName>
        <shortName evidence="8">HolPase</shortName>
        <ecNumber evidence="3 8">3.1.3.15</ecNumber>
    </recommendedName>
</protein>
<comment type="caution">
    <text evidence="10">The sequence shown here is derived from an EMBL/GenBank/DDBJ whole genome shotgun (WGS) entry which is preliminary data.</text>
</comment>
<dbReference type="EMBL" id="JAFBDZ010000007">
    <property type="protein sequence ID" value="MBM7588037.1"/>
    <property type="molecule type" value="Genomic_DNA"/>
</dbReference>
<evidence type="ECO:0000256" key="1">
    <source>
        <dbReference type="ARBA" id="ARBA00004970"/>
    </source>
</evidence>
<comment type="similarity">
    <text evidence="2 8">Belongs to the PHP hydrolase family. HisK subfamily.</text>
</comment>
<comment type="pathway">
    <text evidence="1 8">Amino-acid biosynthesis; L-histidine biosynthesis; L-histidine from 5-phospho-alpha-D-ribose 1-diphosphate: step 8/9.</text>
</comment>
<evidence type="ECO:0000259" key="9">
    <source>
        <dbReference type="Pfam" id="PF02811"/>
    </source>
</evidence>
<dbReference type="GO" id="GO:0004401">
    <property type="term" value="F:histidinol-phosphatase activity"/>
    <property type="evidence" value="ECO:0007669"/>
    <property type="project" value="UniProtKB-EC"/>
</dbReference>
<dbReference type="PANTHER" id="PTHR21039">
    <property type="entry name" value="HISTIDINOL PHOSPHATASE-RELATED"/>
    <property type="match status" value="1"/>
</dbReference>
<evidence type="ECO:0000256" key="4">
    <source>
        <dbReference type="ARBA" id="ARBA00022605"/>
    </source>
</evidence>
<keyword evidence="4 8" id="KW-0028">Amino-acid biosynthesis</keyword>
<organism evidence="10 11">
    <name type="scientific">Rossellomorea pakistanensis</name>
    <dbReference type="NCBI Taxonomy" id="992288"/>
    <lineage>
        <taxon>Bacteria</taxon>
        <taxon>Bacillati</taxon>
        <taxon>Bacillota</taxon>
        <taxon>Bacilli</taxon>
        <taxon>Bacillales</taxon>
        <taxon>Bacillaceae</taxon>
        <taxon>Rossellomorea</taxon>
    </lineage>
</organism>
<dbReference type="CDD" id="cd12110">
    <property type="entry name" value="PHP_HisPPase_Hisj_like"/>
    <property type="match status" value="1"/>
</dbReference>
<dbReference type="Proteomes" id="UP001646157">
    <property type="component" value="Unassembled WGS sequence"/>
</dbReference>
<evidence type="ECO:0000313" key="10">
    <source>
        <dbReference type="EMBL" id="MBM7588037.1"/>
    </source>
</evidence>
<accession>A0ABS2NJK8</accession>
<dbReference type="Pfam" id="PF02811">
    <property type="entry name" value="PHP"/>
    <property type="match status" value="1"/>
</dbReference>
<proteinExistence type="inferred from homology"/>
<evidence type="ECO:0000256" key="3">
    <source>
        <dbReference type="ARBA" id="ARBA00013085"/>
    </source>
</evidence>
<evidence type="ECO:0000256" key="7">
    <source>
        <dbReference type="ARBA" id="ARBA00049158"/>
    </source>
</evidence>
<evidence type="ECO:0000256" key="5">
    <source>
        <dbReference type="ARBA" id="ARBA00022801"/>
    </source>
</evidence>
<feature type="domain" description="PHP" evidence="9">
    <location>
        <begin position="49"/>
        <end position="245"/>
    </location>
</feature>
<evidence type="ECO:0000256" key="6">
    <source>
        <dbReference type="ARBA" id="ARBA00023102"/>
    </source>
</evidence>
<keyword evidence="5 8" id="KW-0378">Hydrolase</keyword>
<dbReference type="SUPFAM" id="SSF89550">
    <property type="entry name" value="PHP domain-like"/>
    <property type="match status" value="1"/>
</dbReference>
<keyword evidence="6 8" id="KW-0368">Histidine biosynthesis</keyword>